<feature type="domain" description="PPE" evidence="2">
    <location>
        <begin position="5"/>
        <end position="167"/>
    </location>
</feature>
<name>A0A7I7NRL4_9MYCO</name>
<protein>
    <submittedName>
        <fullName evidence="4">PPE family protein</fullName>
    </submittedName>
</protein>
<comment type="similarity">
    <text evidence="1">Belongs to the mycobacterial PPE family.</text>
</comment>
<evidence type="ECO:0000313" key="5">
    <source>
        <dbReference type="Proteomes" id="UP000466396"/>
    </source>
</evidence>
<feature type="domain" description="PPE family C-terminal" evidence="3">
    <location>
        <begin position="285"/>
        <end position="363"/>
    </location>
</feature>
<accession>A0A7I7NRL4</accession>
<evidence type="ECO:0000259" key="2">
    <source>
        <dbReference type="Pfam" id="PF00823"/>
    </source>
</evidence>
<dbReference type="Gene3D" id="1.20.1260.20">
    <property type="entry name" value="PPE superfamily"/>
    <property type="match status" value="1"/>
</dbReference>
<dbReference type="Pfam" id="PF00823">
    <property type="entry name" value="PPE"/>
    <property type="match status" value="1"/>
</dbReference>
<proteinExistence type="inferred from homology"/>
<keyword evidence="5" id="KW-1185">Reference proteome</keyword>
<dbReference type="Pfam" id="PF12484">
    <property type="entry name" value="PPE-SVP"/>
    <property type="match status" value="1"/>
</dbReference>
<dbReference type="EMBL" id="AP022581">
    <property type="protein sequence ID" value="BBX99144.1"/>
    <property type="molecule type" value="Genomic_DNA"/>
</dbReference>
<organism evidence="4 5">
    <name type="scientific">Mycobacterium lacus</name>
    <dbReference type="NCBI Taxonomy" id="169765"/>
    <lineage>
        <taxon>Bacteria</taxon>
        <taxon>Bacillati</taxon>
        <taxon>Actinomycetota</taxon>
        <taxon>Actinomycetes</taxon>
        <taxon>Mycobacteriales</taxon>
        <taxon>Mycobacteriaceae</taxon>
        <taxon>Mycobacterium</taxon>
    </lineage>
</organism>
<dbReference type="AlphaFoldDB" id="A0A7I7NRL4"/>
<evidence type="ECO:0000259" key="3">
    <source>
        <dbReference type="Pfam" id="PF12484"/>
    </source>
</evidence>
<dbReference type="KEGG" id="mlj:MLAC_44380"/>
<dbReference type="InterPro" id="IPR038332">
    <property type="entry name" value="PPE_sf"/>
</dbReference>
<gene>
    <name evidence="4" type="primary">PPE27</name>
    <name evidence="4" type="ORF">MLAC_44380</name>
</gene>
<dbReference type="FunFam" id="1.20.1260.20:FF:000001">
    <property type="entry name" value="PPE family protein PPE41"/>
    <property type="match status" value="1"/>
</dbReference>
<dbReference type="InterPro" id="IPR022171">
    <property type="entry name" value="PPE_C"/>
</dbReference>
<dbReference type="Proteomes" id="UP000466396">
    <property type="component" value="Chromosome"/>
</dbReference>
<dbReference type="GO" id="GO:0052572">
    <property type="term" value="P:response to host immune response"/>
    <property type="evidence" value="ECO:0007669"/>
    <property type="project" value="TreeGrafter"/>
</dbReference>
<dbReference type="SUPFAM" id="SSF140459">
    <property type="entry name" value="PE/PPE dimer-like"/>
    <property type="match status" value="1"/>
</dbReference>
<dbReference type="PANTHER" id="PTHR46766">
    <property type="entry name" value="GLUTAMINE-RICH PROTEIN 2"/>
    <property type="match status" value="1"/>
</dbReference>
<evidence type="ECO:0000313" key="4">
    <source>
        <dbReference type="EMBL" id="BBX99144.1"/>
    </source>
</evidence>
<dbReference type="InterPro" id="IPR000030">
    <property type="entry name" value="PPE_dom"/>
</dbReference>
<dbReference type="PANTHER" id="PTHR46766:SF1">
    <property type="entry name" value="GLUTAMINE-RICH PROTEIN 2"/>
    <property type="match status" value="1"/>
</dbReference>
<reference evidence="4 5" key="1">
    <citation type="journal article" date="2019" name="Emerg. Microbes Infect.">
        <title>Comprehensive subspecies identification of 175 nontuberculous mycobacteria species based on 7547 genomic profiles.</title>
        <authorList>
            <person name="Matsumoto Y."/>
            <person name="Kinjo T."/>
            <person name="Motooka D."/>
            <person name="Nabeya D."/>
            <person name="Jung N."/>
            <person name="Uechi K."/>
            <person name="Horii T."/>
            <person name="Iida T."/>
            <person name="Fujita J."/>
            <person name="Nakamura S."/>
        </authorList>
    </citation>
    <scope>NUCLEOTIDE SEQUENCE [LARGE SCALE GENOMIC DNA]</scope>
    <source>
        <strain evidence="4 5">JCM 15657</strain>
    </source>
</reference>
<evidence type="ECO:0000256" key="1">
    <source>
        <dbReference type="ARBA" id="ARBA00010652"/>
    </source>
</evidence>
<sequence length="367" mass="36854">MLMMDFGGLPPEVNSGRMYTGPGSGPMMAAASAWDDLASELTCAAAGIDSVISELTSSPWVGPASAAMAAAAQPYVAWLSATAAQAEAAGVQARAAAAAYQTAFAMTLPPPVIAANRALLTVLIATNLFGQNAPAIATTEAQYAEMWAQDAAAMYDYASSSAIASRFTPFTPPPSITSPGAGAVPQLPQQLSNRSFPWFSAIIAWLEAELAGLSPADELALAGLITTAEGFVYDGGGFTLNILQIAQLLIAGRGGATTAAASALAGPGTAGLGPGLARAGGPGVSALLGRAELIGRMSVPSSWASSPSMPSVDTAQMPGAGVHPGPPGGTASLLRGMPTRRPGRTASFAQRRNGFRPTVMPRPVAAG</sequence>